<dbReference type="Pfam" id="PF19911">
    <property type="entry name" value="DUF6384"/>
    <property type="match status" value="1"/>
</dbReference>
<reference evidence="1 2" key="1">
    <citation type="journal article" date="2016" name="Nat. Commun.">
        <title>Thousands of microbial genomes shed light on interconnected biogeochemical processes in an aquifer system.</title>
        <authorList>
            <person name="Anantharaman K."/>
            <person name="Brown C.T."/>
            <person name="Hug L.A."/>
            <person name="Sharon I."/>
            <person name="Castelle C.J."/>
            <person name="Probst A.J."/>
            <person name="Thomas B.C."/>
            <person name="Singh A."/>
            <person name="Wilkins M.J."/>
            <person name="Karaoz U."/>
            <person name="Brodie E.L."/>
            <person name="Williams K.H."/>
            <person name="Hubbard S.S."/>
            <person name="Banfield J.F."/>
        </authorList>
    </citation>
    <scope>NUCLEOTIDE SEQUENCE [LARGE SCALE GENOMIC DNA]</scope>
</reference>
<sequence>MHRNYYRIVQHNKLYKIEPSYIAIMVSETPTLDQKIAMSEMATEIRKQMASVEAQFNRPARRAKMIEDILKGAKVSGEAMKPEYAAAAVEDWFDTLNQYEPNPPGFWHTFWNLYINRVQIFKTIACGAAGIATLAAIGIGAHGFVTYRAERGAEQAIAESHAQFQRLQNQSDSLQASSSQYHLEGNPEISAILSSSRNRITGLSEFFAIWCPNGDSTEAVTRQNYGEVGQQLIGIDDALGQIASSLDTGRQRVAVFQESNQIQDSLERLITGIREESPPQQLLTRSEAAYQTGILAAQNLNVGEARSAQQQLNDLAQGVRDFRVLPDQAEQRYQSILQIVQEPAARTQADAIYATAQQAFGTADIPTLRQSVQNLDALSAILNQEYQVVIVNRQGLRSGIDRYYTDQNGRRSAGYYLIVEARDAQGNVIPQYIRSQETNQTEQVTMWGEQVPEEVYQRVGGDKQDDGLINGRANANGVVGVKHRGFLSFDMTFTDNSNQPLQRTGQITHW</sequence>
<name>A0A1G2S667_9BACT</name>
<dbReference type="STRING" id="1802723.A2675_02425"/>
<comment type="caution">
    <text evidence="1">The sequence shown here is derived from an EMBL/GenBank/DDBJ whole genome shotgun (WGS) entry which is preliminary data.</text>
</comment>
<dbReference type="InterPro" id="IPR045964">
    <property type="entry name" value="DUF6384"/>
</dbReference>
<proteinExistence type="predicted"/>
<evidence type="ECO:0000313" key="2">
    <source>
        <dbReference type="Proteomes" id="UP000176997"/>
    </source>
</evidence>
<dbReference type="Proteomes" id="UP000176997">
    <property type="component" value="Unassembled WGS sequence"/>
</dbReference>
<accession>A0A1G2S667</accession>
<organism evidence="1 2">
    <name type="scientific">Candidatus Yonathbacteria bacterium RIFCSPHIGHO2_01_FULL_51_10</name>
    <dbReference type="NCBI Taxonomy" id="1802723"/>
    <lineage>
        <taxon>Bacteria</taxon>
        <taxon>Candidatus Yonathiibacteriota</taxon>
    </lineage>
</organism>
<gene>
    <name evidence="1" type="ORF">A2675_02425</name>
</gene>
<dbReference type="EMBL" id="MHUS01000034">
    <property type="protein sequence ID" value="OHA80179.1"/>
    <property type="molecule type" value="Genomic_DNA"/>
</dbReference>
<evidence type="ECO:0000313" key="1">
    <source>
        <dbReference type="EMBL" id="OHA80179.1"/>
    </source>
</evidence>
<dbReference type="AlphaFoldDB" id="A0A1G2S667"/>
<protein>
    <submittedName>
        <fullName evidence="1">Uncharacterized protein</fullName>
    </submittedName>
</protein>